<dbReference type="Proteomes" id="UP000293172">
    <property type="component" value="Unassembled WGS sequence"/>
</dbReference>
<keyword evidence="1" id="KW-0732">Signal</keyword>
<evidence type="ECO:0000313" key="3">
    <source>
        <dbReference type="Proteomes" id="UP000293172"/>
    </source>
</evidence>
<feature type="chain" id="PRO_5020852451" description="DUF2946 domain-containing protein" evidence="1">
    <location>
        <begin position="25"/>
        <end position="126"/>
    </location>
</feature>
<evidence type="ECO:0000256" key="1">
    <source>
        <dbReference type="SAM" id="SignalP"/>
    </source>
</evidence>
<dbReference type="OrthoDB" id="6904883at2"/>
<evidence type="ECO:0000313" key="2">
    <source>
        <dbReference type="EMBL" id="TBU87007.1"/>
    </source>
</evidence>
<dbReference type="AlphaFoldDB" id="A0A4Q9QWU2"/>
<organism evidence="2 3">
    <name type="scientific">Phytopseudomonas dryadis</name>
    <dbReference type="NCBI Taxonomy" id="2487520"/>
    <lineage>
        <taxon>Bacteria</taxon>
        <taxon>Pseudomonadati</taxon>
        <taxon>Pseudomonadota</taxon>
        <taxon>Gammaproteobacteria</taxon>
        <taxon>Pseudomonadales</taxon>
        <taxon>Pseudomonadaceae</taxon>
        <taxon>Phytopseudomonas</taxon>
    </lineage>
</organism>
<gene>
    <name evidence="2" type="ORF">DNK44_21475</name>
</gene>
<comment type="caution">
    <text evidence="2">The sequence shown here is derived from an EMBL/GenBank/DDBJ whole genome shotgun (WGS) entry which is preliminary data.</text>
</comment>
<proteinExistence type="predicted"/>
<dbReference type="EMBL" id="QJUL01000043">
    <property type="protein sequence ID" value="TBU87007.1"/>
    <property type="molecule type" value="Genomic_DNA"/>
</dbReference>
<accession>A0A4Q9QWU2</accession>
<feature type="signal peptide" evidence="1">
    <location>
        <begin position="1"/>
        <end position="24"/>
    </location>
</feature>
<protein>
    <recommendedName>
        <fullName evidence="4">DUF2946 domain-containing protein</fullName>
    </recommendedName>
</protein>
<evidence type="ECO:0008006" key="4">
    <source>
        <dbReference type="Google" id="ProtNLM"/>
    </source>
</evidence>
<name>A0A4Q9QWU2_9GAMM</name>
<sequence length="126" mass="12672">MASRSLRVLLLCMLVLALPAQGVAAVAMQLSMALAATAASDQAMHGPLAELACAEGIGHPAQAMDHPAPGHAGCGLCVFCVGAVALNAGIAAPSPLSSSLAGGAWQRHFSGHIGDTPDRPPRRFLV</sequence>
<dbReference type="RefSeq" id="WP_131198985.1">
    <property type="nucleotide sequence ID" value="NZ_QJUL01000043.1"/>
</dbReference>
<reference evidence="2 3" key="1">
    <citation type="submission" date="2018-06" db="EMBL/GenBank/DDBJ databases">
        <title>Three novel Pseudomonas species isolated from symptomatic oak.</title>
        <authorList>
            <person name="Bueno-Gonzalez V."/>
            <person name="Brady C."/>
        </authorList>
    </citation>
    <scope>NUCLEOTIDE SEQUENCE [LARGE SCALE GENOMIC DNA]</scope>
    <source>
        <strain evidence="2 3">P6B</strain>
    </source>
</reference>